<evidence type="ECO:0000313" key="3">
    <source>
        <dbReference type="EMBL" id="CAK9099061.1"/>
    </source>
</evidence>
<evidence type="ECO:0000256" key="1">
    <source>
        <dbReference type="SAM" id="MobiDB-lite"/>
    </source>
</evidence>
<protein>
    <submittedName>
        <fullName evidence="3">Uncharacterized protein</fullName>
    </submittedName>
</protein>
<gene>
    <name evidence="2" type="ORF">SCF082_LOCUS46412</name>
    <name evidence="3" type="ORF">SCF082_LOCUS46413</name>
</gene>
<feature type="region of interest" description="Disordered" evidence="1">
    <location>
        <begin position="175"/>
        <end position="240"/>
    </location>
</feature>
<dbReference type="Proteomes" id="UP001642464">
    <property type="component" value="Unassembled WGS sequence"/>
</dbReference>
<feature type="non-terminal residue" evidence="3">
    <location>
        <position position="349"/>
    </location>
</feature>
<comment type="caution">
    <text evidence="3">The sequence shown here is derived from an EMBL/GenBank/DDBJ whole genome shotgun (WGS) entry which is preliminary data.</text>
</comment>
<feature type="non-terminal residue" evidence="3">
    <location>
        <position position="1"/>
    </location>
</feature>
<evidence type="ECO:0000313" key="4">
    <source>
        <dbReference type="Proteomes" id="UP001642464"/>
    </source>
</evidence>
<accession>A0ABP0REP2</accession>
<name>A0ABP0REP2_9DINO</name>
<sequence length="349" mass="38565">IVTVEKKETQRLIKAMSFLAELAVYIRETNTQPEQSDIHYEEIDGISKPCVRVAGMKWKTLWECGTDGVYQFVDEKSSSVSKQSQANDPDIELENADVIFERMKHNVLGGNRKIPILALPGDQPTPLTSSPVAPPSIVAVATTRAGADGTSAASETVGGGWASFSFQASAPAAVAKAKAEPKPKATKGQKRKGESAGVVDMNPSNQTPVPEEKPKRKRKDAAKDAEDIPMENAEQDHAPMTDADREWHRNIVEKLEPVIQFNLQFENPSDEQAVKIKDYISDKGRSLTKLQNDVRSQKRNLNRRKKTPQEAVEQANEMHKIMSDAQSLLKTIQQKTFSGDDAMNLMITI</sequence>
<evidence type="ECO:0000313" key="2">
    <source>
        <dbReference type="EMBL" id="CAK9099060.1"/>
    </source>
</evidence>
<dbReference type="EMBL" id="CAXAMM010041371">
    <property type="protein sequence ID" value="CAK9099060.1"/>
    <property type="molecule type" value="Genomic_DNA"/>
</dbReference>
<proteinExistence type="predicted"/>
<dbReference type="EMBL" id="CAXAMM010041372">
    <property type="protein sequence ID" value="CAK9099061.1"/>
    <property type="molecule type" value="Genomic_DNA"/>
</dbReference>
<organism evidence="3 4">
    <name type="scientific">Durusdinium trenchii</name>
    <dbReference type="NCBI Taxonomy" id="1381693"/>
    <lineage>
        <taxon>Eukaryota</taxon>
        <taxon>Sar</taxon>
        <taxon>Alveolata</taxon>
        <taxon>Dinophyceae</taxon>
        <taxon>Suessiales</taxon>
        <taxon>Symbiodiniaceae</taxon>
        <taxon>Durusdinium</taxon>
    </lineage>
</organism>
<reference evidence="3 4" key="1">
    <citation type="submission" date="2024-02" db="EMBL/GenBank/DDBJ databases">
        <authorList>
            <person name="Chen Y."/>
            <person name="Shah S."/>
            <person name="Dougan E. K."/>
            <person name="Thang M."/>
            <person name="Chan C."/>
        </authorList>
    </citation>
    <scope>NUCLEOTIDE SEQUENCE [LARGE SCALE GENOMIC DNA]</scope>
</reference>
<keyword evidence="4" id="KW-1185">Reference proteome</keyword>